<evidence type="ECO:0000313" key="13">
    <source>
        <dbReference type="Proteomes" id="UP000175691"/>
    </source>
</evidence>
<dbReference type="STRING" id="1656094.BFC18_07890"/>
<proteinExistence type="inferred from homology"/>
<dbReference type="InterPro" id="IPR007690">
    <property type="entry name" value="T2SS_GspM"/>
</dbReference>
<keyword evidence="8 11" id="KW-1133">Transmembrane helix</keyword>
<keyword evidence="4 10" id="KW-1003">Cell membrane</keyword>
<sequence>MKLMEKYRQLSEREQRLVLISGVVLIIALFYWVIWQPLSNSLEQQQARLESQSELLLWVQENAVRAQQLRRTSGNKVFSGSLPQAVNTSSARFNIAIARMQPQDDEIQVTVDEAPFNDVLGWLQNMEEMGILILQADLAEGNAPGMVRIRRLQLGK</sequence>
<evidence type="ECO:0000256" key="10">
    <source>
        <dbReference type="PIRNR" id="PIRNR006291"/>
    </source>
</evidence>
<dbReference type="EMBL" id="MDHN01000013">
    <property type="protein sequence ID" value="OFC71640.1"/>
    <property type="molecule type" value="Genomic_DNA"/>
</dbReference>
<comment type="function">
    <text evidence="10">Inner membrane component of the type II secretion system required for the energy-dependent secretion of extracellular factors such as proteases and toxins from the periplasm.</text>
</comment>
<comment type="subcellular location">
    <subcellularLocation>
        <location evidence="1">Cell inner membrane</location>
        <topology evidence="1">Single-pass membrane protein</topology>
    </subcellularLocation>
</comment>
<evidence type="ECO:0000256" key="11">
    <source>
        <dbReference type="SAM" id="Phobius"/>
    </source>
</evidence>
<keyword evidence="6 11" id="KW-0812">Transmembrane</keyword>
<name>A0A1E7ZDR2_9ALTE</name>
<dbReference type="RefSeq" id="WP_070124554.1">
    <property type="nucleotide sequence ID" value="NZ_MDHN01000013.1"/>
</dbReference>
<dbReference type="GO" id="GO:0005886">
    <property type="term" value="C:plasma membrane"/>
    <property type="evidence" value="ECO:0007669"/>
    <property type="project" value="UniProtKB-SubCell"/>
</dbReference>
<dbReference type="PIRSF" id="PIRSF006291">
    <property type="entry name" value="GspM"/>
    <property type="match status" value="1"/>
</dbReference>
<dbReference type="Gene3D" id="3.30.1360.100">
    <property type="entry name" value="General secretion pathway protein M, EpsM"/>
    <property type="match status" value="1"/>
</dbReference>
<evidence type="ECO:0000256" key="5">
    <source>
        <dbReference type="ARBA" id="ARBA00022519"/>
    </source>
</evidence>
<keyword evidence="9 10" id="KW-0472">Membrane</keyword>
<evidence type="ECO:0000313" key="12">
    <source>
        <dbReference type="EMBL" id="OFC71640.1"/>
    </source>
</evidence>
<dbReference type="GO" id="GO:0015627">
    <property type="term" value="C:type II protein secretion system complex"/>
    <property type="evidence" value="ECO:0007669"/>
    <property type="project" value="InterPro"/>
</dbReference>
<evidence type="ECO:0000256" key="2">
    <source>
        <dbReference type="ARBA" id="ARBA00010637"/>
    </source>
</evidence>
<evidence type="ECO:0000256" key="6">
    <source>
        <dbReference type="ARBA" id="ARBA00022692"/>
    </source>
</evidence>
<keyword evidence="3 10" id="KW-0813">Transport</keyword>
<reference evidence="12 13" key="1">
    <citation type="submission" date="2016-08" db="EMBL/GenBank/DDBJ databases">
        <authorList>
            <person name="Seilhamer J.J."/>
        </authorList>
    </citation>
    <scope>NUCLEOTIDE SEQUENCE [LARGE SCALE GENOMIC DNA]</scope>
    <source>
        <strain evidence="12 13">KCTC 42603</strain>
    </source>
</reference>
<comment type="similarity">
    <text evidence="2 10">Belongs to the GSP M family.</text>
</comment>
<organism evidence="12 13">
    <name type="scientific">Alteromonas confluentis</name>
    <dbReference type="NCBI Taxonomy" id="1656094"/>
    <lineage>
        <taxon>Bacteria</taxon>
        <taxon>Pseudomonadati</taxon>
        <taxon>Pseudomonadota</taxon>
        <taxon>Gammaproteobacteria</taxon>
        <taxon>Alteromonadales</taxon>
        <taxon>Alteromonadaceae</taxon>
        <taxon>Alteromonas/Salinimonas group</taxon>
        <taxon>Alteromonas</taxon>
    </lineage>
</organism>
<keyword evidence="13" id="KW-1185">Reference proteome</keyword>
<evidence type="ECO:0000256" key="4">
    <source>
        <dbReference type="ARBA" id="ARBA00022475"/>
    </source>
</evidence>
<keyword evidence="7 10" id="KW-0653">Protein transport</keyword>
<dbReference type="Pfam" id="PF04612">
    <property type="entry name" value="T2SSM"/>
    <property type="match status" value="1"/>
</dbReference>
<dbReference type="SUPFAM" id="SSF103054">
    <property type="entry name" value="General secretion pathway protein M, EpsM"/>
    <property type="match status" value="1"/>
</dbReference>
<dbReference type="Proteomes" id="UP000175691">
    <property type="component" value="Unassembled WGS sequence"/>
</dbReference>
<accession>A0A1E7ZDR2</accession>
<dbReference type="OrthoDB" id="6624834at2"/>
<evidence type="ECO:0000256" key="3">
    <source>
        <dbReference type="ARBA" id="ARBA00022448"/>
    </source>
</evidence>
<evidence type="ECO:0000256" key="9">
    <source>
        <dbReference type="ARBA" id="ARBA00023136"/>
    </source>
</evidence>
<dbReference type="AlphaFoldDB" id="A0A1E7ZDR2"/>
<protein>
    <recommendedName>
        <fullName evidence="10">Type II secretion system protein M</fullName>
        <shortName evidence="10">T2SS protein M</shortName>
    </recommendedName>
    <alternativeName>
        <fullName evidence="10">General secretion pathway protein M</fullName>
    </alternativeName>
</protein>
<evidence type="ECO:0000256" key="1">
    <source>
        <dbReference type="ARBA" id="ARBA00004377"/>
    </source>
</evidence>
<gene>
    <name evidence="12" type="ORF">BFC18_07890</name>
</gene>
<dbReference type="InterPro" id="IPR023229">
    <property type="entry name" value="T2SS_M_periplasmic_sf"/>
</dbReference>
<evidence type="ECO:0000256" key="7">
    <source>
        <dbReference type="ARBA" id="ARBA00022927"/>
    </source>
</evidence>
<dbReference type="GO" id="GO:0015628">
    <property type="term" value="P:protein secretion by the type II secretion system"/>
    <property type="evidence" value="ECO:0007669"/>
    <property type="project" value="InterPro"/>
</dbReference>
<feature type="transmembrane region" description="Helical" evidence="11">
    <location>
        <begin position="16"/>
        <end position="35"/>
    </location>
</feature>
<comment type="caution">
    <text evidence="12">The sequence shown here is derived from an EMBL/GenBank/DDBJ whole genome shotgun (WGS) entry which is preliminary data.</text>
</comment>
<evidence type="ECO:0000256" key="8">
    <source>
        <dbReference type="ARBA" id="ARBA00022989"/>
    </source>
</evidence>
<keyword evidence="5 10" id="KW-0997">Cell inner membrane</keyword>